<dbReference type="PROSITE" id="PS51257">
    <property type="entry name" value="PROKAR_LIPOPROTEIN"/>
    <property type="match status" value="1"/>
</dbReference>
<dbReference type="EMBL" id="QUSX01000003">
    <property type="protein sequence ID" value="RRQ47832.1"/>
    <property type="molecule type" value="Genomic_DNA"/>
</dbReference>
<dbReference type="Gene3D" id="2.120.10.30">
    <property type="entry name" value="TolB, C-terminal domain"/>
    <property type="match status" value="1"/>
</dbReference>
<dbReference type="AlphaFoldDB" id="A0A3R8PWY4"/>
<dbReference type="Pfam" id="PF00034">
    <property type="entry name" value="Cytochrom_C"/>
    <property type="match status" value="1"/>
</dbReference>
<protein>
    <recommendedName>
        <fullName evidence="5">Cytochrome c domain-containing protein</fullName>
    </recommendedName>
</protein>
<evidence type="ECO:0000256" key="2">
    <source>
        <dbReference type="ARBA" id="ARBA00022723"/>
    </source>
</evidence>
<proteinExistence type="predicted"/>
<dbReference type="InterPro" id="IPR011041">
    <property type="entry name" value="Quinoprot_gluc/sorb_DH_b-prop"/>
</dbReference>
<dbReference type="NCBIfam" id="TIGR02603">
    <property type="entry name" value="CxxCH_TIGR02603"/>
    <property type="match status" value="1"/>
</dbReference>
<keyword evidence="2 4" id="KW-0479">Metal-binding</keyword>
<dbReference type="GO" id="GO:0020037">
    <property type="term" value="F:heme binding"/>
    <property type="evidence" value="ECO:0007669"/>
    <property type="project" value="InterPro"/>
</dbReference>
<reference evidence="7" key="1">
    <citation type="submission" date="2018-08" db="EMBL/GenBank/DDBJ databases">
        <authorList>
            <person name="Khan S.A."/>
            <person name="J S.E."/>
        </authorList>
    </citation>
    <scope>NUCLEOTIDE SEQUENCE [LARGE SCALE GENOMIC DNA]</scope>
    <source>
        <strain evidence="7">PoM-212</strain>
    </source>
</reference>
<keyword evidence="1 4" id="KW-0349">Heme</keyword>
<dbReference type="SUPFAM" id="SSF50952">
    <property type="entry name" value="Soluble quinoprotein glucose dehydrogenase"/>
    <property type="match status" value="1"/>
</dbReference>
<dbReference type="Proteomes" id="UP000286990">
    <property type="component" value="Unassembled WGS sequence"/>
</dbReference>
<evidence type="ECO:0000259" key="5">
    <source>
        <dbReference type="PROSITE" id="PS51007"/>
    </source>
</evidence>
<keyword evidence="7" id="KW-1185">Reference proteome</keyword>
<dbReference type="RefSeq" id="WP_125223871.1">
    <property type="nucleotide sequence ID" value="NZ_QUSX01000003.1"/>
</dbReference>
<dbReference type="PANTHER" id="PTHR33546">
    <property type="entry name" value="LARGE, MULTIFUNCTIONAL SECRETED PROTEIN-RELATED"/>
    <property type="match status" value="1"/>
</dbReference>
<evidence type="ECO:0000313" key="6">
    <source>
        <dbReference type="EMBL" id="RRQ47832.1"/>
    </source>
</evidence>
<dbReference type="PROSITE" id="PS51007">
    <property type="entry name" value="CYTC"/>
    <property type="match status" value="1"/>
</dbReference>
<keyword evidence="3 4" id="KW-0408">Iron</keyword>
<evidence type="ECO:0000256" key="3">
    <source>
        <dbReference type="ARBA" id="ARBA00023004"/>
    </source>
</evidence>
<dbReference type="InterPro" id="IPR036909">
    <property type="entry name" value="Cyt_c-like_dom_sf"/>
</dbReference>
<dbReference type="SUPFAM" id="SSF46626">
    <property type="entry name" value="Cytochrome c"/>
    <property type="match status" value="1"/>
</dbReference>
<dbReference type="OrthoDB" id="627427at2"/>
<gene>
    <name evidence="6" type="ORF">DZC72_15840</name>
</gene>
<evidence type="ECO:0000313" key="7">
    <source>
        <dbReference type="Proteomes" id="UP000286990"/>
    </source>
</evidence>
<sequence>MKNLFLRFIAILTLVVITYACKTETKKEATDQASEIKFNIPDGFSLEEIYHPSANEQGSWVALAQGPNGTIYSCDQYGKIYSFTPPKKGEQLSKKDVTPLDIEIGQAHGLLWAFNGLYVSVNKRWEDDSEYGSGIYKIEDTNGDGVLDQSKMLLKLQGDGEHGPHSLVLSPDRNEIYFIAGNHTLVPDVLKNNSRLPNNWNEDNLIPTYLDARGHANDIKAPGGWVAKFNPEGTEWELLSAGYRNPFDIAFNNDGELFTYDSDMEWDIGMPWYRPTRICHVVPGSEYGWRTGSGKWPAYYPDNLPAVHNLEQGSPTAVLSAASLNFPSKFKNGLLVMDWSFGTVYFIDLVPKASSYEANREQFFSGTPLPLTDMISGSDGNLYFATGGRNLDSHFYRLTYTGDAISEADITENAENKKLRDLRHTLESFQKSTTEKGLSLAWENLAHEDRFIRYAARMVLEHANFDAWKDRFTSETDPTKLINASIAIARKDDPQHQQLIYEKLNPIQLETLTKENQLALLRAYSLSFIRMGKPANAMGNAIVKKLNNYFPNANNSVNKELSQILLYLEADGITEGLVNQLIKHTEEKTVSEGVELLDEETTLRSEQYGEIIREIIAQMPPSEAIYYGMLLSNAEKGWTKDLRETYFSWFYDVLGSKGGMSFKAYMENVRQRAMSHVPESEKDYFKEISGEYSPTDAVADLPQPMGPGGTYTAGDIQDIVWSEEMKGGEFEAGKRAFEAAMCVLCHRIRGEGGAAGPDLTQAFTKFGTYDLIHAVVSPNDEISDQYAHTLLELSDGKNLAGRIKSENGDEVVLMPNPYNETYSVSIKKDEIVQRGPSPISPMPGGLLNRLNPQEIKDLFKYLQSGGDKNHESYNETESED</sequence>
<dbReference type="InterPro" id="IPR013427">
    <property type="entry name" value="Haem-bd_dom_put"/>
</dbReference>
<dbReference type="GO" id="GO:0009055">
    <property type="term" value="F:electron transfer activity"/>
    <property type="evidence" value="ECO:0007669"/>
    <property type="project" value="InterPro"/>
</dbReference>
<organism evidence="6 7">
    <name type="scientific">Maribacter algicola</name>
    <dbReference type="NCBI Taxonomy" id="2498892"/>
    <lineage>
        <taxon>Bacteria</taxon>
        <taxon>Pseudomonadati</taxon>
        <taxon>Bacteroidota</taxon>
        <taxon>Flavobacteriia</taxon>
        <taxon>Flavobacteriales</taxon>
        <taxon>Flavobacteriaceae</taxon>
        <taxon>Maribacter</taxon>
    </lineage>
</organism>
<reference evidence="7" key="2">
    <citation type="submission" date="2018-12" db="EMBL/GenBank/DDBJ databases">
        <title>Maribacter lutimaris sp. nov., isolated from marine sediment.</title>
        <authorList>
            <person name="Kim K.K."/>
        </authorList>
    </citation>
    <scope>NUCLEOTIDE SEQUENCE [LARGE SCALE GENOMIC DNA]</scope>
    <source>
        <strain evidence="7">PoM-212</strain>
    </source>
</reference>
<comment type="caution">
    <text evidence="6">The sequence shown here is derived from an EMBL/GenBank/DDBJ whole genome shotgun (WGS) entry which is preliminary data.</text>
</comment>
<name>A0A3R8PWY4_9FLAO</name>
<evidence type="ECO:0000256" key="4">
    <source>
        <dbReference type="PROSITE-ProRule" id="PRU00433"/>
    </source>
</evidence>
<evidence type="ECO:0000256" key="1">
    <source>
        <dbReference type="ARBA" id="ARBA00022617"/>
    </source>
</evidence>
<dbReference type="PANTHER" id="PTHR33546:SF1">
    <property type="entry name" value="LARGE, MULTIFUNCTIONAL SECRETED PROTEIN"/>
    <property type="match status" value="1"/>
</dbReference>
<accession>A0A3R8PWY4</accession>
<dbReference type="InterPro" id="IPR009056">
    <property type="entry name" value="Cyt_c-like_dom"/>
</dbReference>
<dbReference type="InterPro" id="IPR011042">
    <property type="entry name" value="6-blade_b-propeller_TolB-like"/>
</dbReference>
<feature type="domain" description="Cytochrome c" evidence="5">
    <location>
        <begin position="728"/>
        <end position="866"/>
    </location>
</feature>
<dbReference type="Gene3D" id="1.10.760.10">
    <property type="entry name" value="Cytochrome c-like domain"/>
    <property type="match status" value="1"/>
</dbReference>
<dbReference type="GO" id="GO:0046872">
    <property type="term" value="F:metal ion binding"/>
    <property type="evidence" value="ECO:0007669"/>
    <property type="project" value="UniProtKB-KW"/>
</dbReference>